<dbReference type="EC" id="2.4.-.-" evidence="1"/>
<comment type="caution">
    <text evidence="1">The sequence shown here is derived from an EMBL/GenBank/DDBJ whole genome shotgun (WGS) entry which is preliminary data.</text>
</comment>
<dbReference type="Proteomes" id="UP001595191">
    <property type="component" value="Unassembled WGS sequence"/>
</dbReference>
<keyword evidence="2" id="KW-1185">Reference proteome</keyword>
<evidence type="ECO:0000313" key="1">
    <source>
        <dbReference type="EMBL" id="MFH6603058.1"/>
    </source>
</evidence>
<proteinExistence type="predicted"/>
<organism evidence="1 2">
    <name type="scientific">Meishania litoralis</name>
    <dbReference type="NCBI Taxonomy" id="3434685"/>
    <lineage>
        <taxon>Bacteria</taxon>
        <taxon>Pseudomonadati</taxon>
        <taxon>Bacteroidota</taxon>
        <taxon>Flavobacteriia</taxon>
        <taxon>Flavobacteriales</taxon>
        <taxon>Flavobacteriaceae</taxon>
        <taxon>Meishania</taxon>
    </lineage>
</organism>
<keyword evidence="1" id="KW-0808">Transferase</keyword>
<dbReference type="EMBL" id="JBHFPV010000001">
    <property type="protein sequence ID" value="MFH6603058.1"/>
    <property type="molecule type" value="Genomic_DNA"/>
</dbReference>
<evidence type="ECO:0000313" key="2">
    <source>
        <dbReference type="Proteomes" id="UP001595191"/>
    </source>
</evidence>
<keyword evidence="1" id="KW-0328">Glycosyltransferase</keyword>
<gene>
    <name evidence="1" type="ORF">ACEZ3G_06185</name>
</gene>
<name>A0ACC7LH49_9FLAO</name>
<protein>
    <submittedName>
        <fullName evidence="1">Glycosyltransferase</fullName>
        <ecNumber evidence="1">2.4.-.-</ecNumber>
    </submittedName>
</protein>
<reference evidence="1" key="1">
    <citation type="submission" date="2024-09" db="EMBL/GenBank/DDBJ databases">
        <authorList>
            <person name="Liu J."/>
        </authorList>
    </citation>
    <scope>NUCLEOTIDE SEQUENCE</scope>
    <source>
        <strain evidence="1">NBU2967</strain>
    </source>
</reference>
<sequence length="290" mass="33520">MTDLKESIYSFDDIVIVLVLYRTVLEDCNSFITLVRNVRHGEKIDLLVYDNSPVKQQRPASLEHQGIKLHYISDTSNPGIGKAYNTAIRFAREKEKKWVLFLDQDTQIAPEMLQLYLDAINVPSEIRVFATTLYGNDGRLISPSKYRFKRGFRLENLPKGKVSLKKIRPINSLLLLSVEVFETVGKYNEEIRLDFSDHEFLGRVEKYYNEMYVVPAHNGHSLSSSDDRDMESIRSRFVIFCKGAHVAAGTGFISRLQYFMVCLLRALKLSIKSRSLFFLKVMFKEWLGRA</sequence>
<accession>A0ACC7LH49</accession>